<dbReference type="RefSeq" id="WP_307430785.1">
    <property type="nucleotide sequence ID" value="NZ_JAUSVK010000001.1"/>
</dbReference>
<feature type="signal peptide" evidence="1">
    <location>
        <begin position="1"/>
        <end position="23"/>
    </location>
</feature>
<reference evidence="2 3" key="1">
    <citation type="submission" date="2023-07" db="EMBL/GenBank/DDBJ databases">
        <title>Genomic Encyclopedia of Type Strains, Phase IV (KMG-IV): sequencing the most valuable type-strain genomes for metagenomic binning, comparative biology and taxonomic classification.</title>
        <authorList>
            <person name="Goeker M."/>
        </authorList>
    </citation>
    <scope>NUCLEOTIDE SEQUENCE [LARGE SCALE GENOMIC DNA]</scope>
    <source>
        <strain evidence="2 3">DSM 5896</strain>
    </source>
</reference>
<name>A0ABU0FHV9_9HYPH</name>
<gene>
    <name evidence="2" type="ORF">J3R73_003990</name>
</gene>
<dbReference type="Proteomes" id="UP001237448">
    <property type="component" value="Unassembled WGS sequence"/>
</dbReference>
<feature type="chain" id="PRO_5046666653" evidence="1">
    <location>
        <begin position="24"/>
        <end position="205"/>
    </location>
</feature>
<comment type="caution">
    <text evidence="2">The sequence shown here is derived from an EMBL/GenBank/DDBJ whole genome shotgun (WGS) entry which is preliminary data.</text>
</comment>
<evidence type="ECO:0000313" key="2">
    <source>
        <dbReference type="EMBL" id="MDQ0394198.1"/>
    </source>
</evidence>
<accession>A0ABU0FHV9</accession>
<sequence length="205" mass="21554">MKNTALIVVAAGCAIAHAPVATAGVAPEDQAFQKQIFGHVLGAKPAHACFKRVYAAAHLARHPEQNVRTMTLLVTGKVEDPDQPSYTLGLGVTFRRSGTHFETAGDCGTIRDAASRGAKANAVTCGVDCDGGSIDVTLKDGATVLVAIPDGARIWKAGSDDDETGSERKRFGADDRLFRLDRAPLGDCLPLAPDDDQKAAMERGQ</sequence>
<protein>
    <submittedName>
        <fullName evidence="2">Uncharacterized protein</fullName>
    </submittedName>
</protein>
<proteinExistence type="predicted"/>
<evidence type="ECO:0000256" key="1">
    <source>
        <dbReference type="SAM" id="SignalP"/>
    </source>
</evidence>
<dbReference type="EMBL" id="JAUSVK010000001">
    <property type="protein sequence ID" value="MDQ0394198.1"/>
    <property type="molecule type" value="Genomic_DNA"/>
</dbReference>
<evidence type="ECO:0000313" key="3">
    <source>
        <dbReference type="Proteomes" id="UP001237448"/>
    </source>
</evidence>
<organism evidence="2 3">
    <name type="scientific">Labrys monachus</name>
    <dbReference type="NCBI Taxonomy" id="217067"/>
    <lineage>
        <taxon>Bacteria</taxon>
        <taxon>Pseudomonadati</taxon>
        <taxon>Pseudomonadota</taxon>
        <taxon>Alphaproteobacteria</taxon>
        <taxon>Hyphomicrobiales</taxon>
        <taxon>Xanthobacteraceae</taxon>
        <taxon>Labrys</taxon>
    </lineage>
</organism>
<keyword evidence="1" id="KW-0732">Signal</keyword>
<keyword evidence="3" id="KW-1185">Reference proteome</keyword>